<dbReference type="InterPro" id="IPR040919">
    <property type="entry name" value="Asparaginase_C"/>
</dbReference>
<dbReference type="NCBIfam" id="TIGR00520">
    <property type="entry name" value="asnASE_II"/>
    <property type="match status" value="1"/>
</dbReference>
<feature type="signal peptide" evidence="14">
    <location>
        <begin position="1"/>
        <end position="33"/>
    </location>
</feature>
<dbReference type="PIRSF" id="PIRSF500176">
    <property type="entry name" value="L_ASNase"/>
    <property type="match status" value="1"/>
</dbReference>
<dbReference type="FunFam" id="3.40.50.1170:FF:000001">
    <property type="entry name" value="L-asparaginase 2"/>
    <property type="match status" value="1"/>
</dbReference>
<gene>
    <name evidence="17" type="primary">ansB</name>
    <name evidence="17" type="ORF">NCTC9073_05181</name>
</gene>
<dbReference type="PROSITE" id="PS00144">
    <property type="entry name" value="ASN_GLN_ASE_1"/>
    <property type="match status" value="1"/>
</dbReference>
<dbReference type="NCBIfam" id="NF008304">
    <property type="entry name" value="PRK11096.1"/>
    <property type="match status" value="1"/>
</dbReference>
<evidence type="ECO:0000256" key="1">
    <source>
        <dbReference type="ARBA" id="ARBA00004418"/>
    </source>
</evidence>
<dbReference type="CDD" id="cd00411">
    <property type="entry name" value="L-asparaginase_like"/>
    <property type="match status" value="1"/>
</dbReference>
<feature type="binding site" evidence="10">
    <location>
        <position position="91"/>
    </location>
    <ligand>
        <name>substrate</name>
    </ligand>
</feature>
<dbReference type="PROSITE" id="PS51732">
    <property type="entry name" value="ASN_GLN_ASE_3"/>
    <property type="match status" value="1"/>
</dbReference>
<keyword evidence="7" id="KW-1015">Disulfide bond</keyword>
<name>A0A2X1Q6S3_ECOLX</name>
<organism evidence="17 18">
    <name type="scientific">Escherichia coli</name>
    <dbReference type="NCBI Taxonomy" id="562"/>
    <lineage>
        <taxon>Bacteria</taxon>
        <taxon>Pseudomonadati</taxon>
        <taxon>Pseudomonadota</taxon>
        <taxon>Gammaproteobacteria</taxon>
        <taxon>Enterobacterales</taxon>
        <taxon>Enterobacteriaceae</taxon>
        <taxon>Escherichia</taxon>
    </lineage>
</organism>
<dbReference type="InterPro" id="IPR020827">
    <property type="entry name" value="Asparaginase/glutaminase_AS1"/>
</dbReference>
<keyword evidence="4 14" id="KW-0732">Signal</keyword>
<dbReference type="SUPFAM" id="SSF53774">
    <property type="entry name" value="Glutaminase/Asparaginase"/>
    <property type="match status" value="1"/>
</dbReference>
<sequence>MRSVHVTGGMKWSFFKKTALAALVMGFSGAALALPNITILATGGTIAGGGDSATKSNYTAGKVGVENLVNAVPQLKDIANVKGEQVVNIGSQDMNDNVWLTLAKKINTDCDKTDGFVITHGTDTMEETAYFLDLTVKCDKPVVMVGAMRPSTSMSADGPFNLYNAVVTAADKASANRGVLVVMNDTVLDGRDVTKTNTTDVATFKSVNYGPLGYIHNGKIDYQRTPARKHTSDTPFDVSKLNELPKVGIVYNYANASDLPAKALVDAGYDGIVSAGVGNGNLYKSVFDTLATAAKTGTAVVRSSRVPTGATTQDAEVDDAKYGFVASGTLNPQKARVLLQLALTQTKDPQQIQQIFNQY</sequence>
<evidence type="ECO:0000256" key="6">
    <source>
        <dbReference type="ARBA" id="ARBA00022801"/>
    </source>
</evidence>
<comment type="catalytic activity">
    <reaction evidence="8">
        <text>L-asparagine + H2O = L-aspartate + NH4(+)</text>
        <dbReference type="Rhea" id="RHEA:21016"/>
        <dbReference type="ChEBI" id="CHEBI:15377"/>
        <dbReference type="ChEBI" id="CHEBI:28938"/>
        <dbReference type="ChEBI" id="CHEBI:29991"/>
        <dbReference type="ChEBI" id="CHEBI:58048"/>
        <dbReference type="EC" id="3.5.1.1"/>
    </reaction>
</comment>
<dbReference type="PIRSF" id="PIRSF001220">
    <property type="entry name" value="L-ASNase_gatD"/>
    <property type="match status" value="1"/>
</dbReference>
<dbReference type="Gene3D" id="3.40.50.1170">
    <property type="entry name" value="L-asparaginase, N-terminal domain"/>
    <property type="match status" value="1"/>
</dbReference>
<evidence type="ECO:0000256" key="4">
    <source>
        <dbReference type="ARBA" id="ARBA00022729"/>
    </source>
</evidence>
<evidence type="ECO:0000313" key="18">
    <source>
        <dbReference type="Proteomes" id="UP000250780"/>
    </source>
</evidence>
<feature type="active site" description="O-isoaspartyl threonine intermediate" evidence="9">
    <location>
        <position position="45"/>
    </location>
</feature>
<dbReference type="Proteomes" id="UP000250780">
    <property type="component" value="Unassembled WGS sequence"/>
</dbReference>
<feature type="binding site" evidence="10">
    <location>
        <begin position="122"/>
        <end position="123"/>
    </location>
    <ligand>
        <name>substrate</name>
    </ligand>
</feature>
<keyword evidence="5" id="KW-0574">Periplasm</keyword>
<dbReference type="AlphaFoldDB" id="A0A2X1Q6S3"/>
<reference evidence="17 18" key="1">
    <citation type="submission" date="2018-06" db="EMBL/GenBank/DDBJ databases">
        <authorList>
            <consortium name="Pathogen Informatics"/>
            <person name="Doyle S."/>
        </authorList>
    </citation>
    <scope>NUCLEOTIDE SEQUENCE [LARGE SCALE GENOMIC DNA]</scope>
    <source>
        <strain evidence="17 18">NCTC9073</strain>
    </source>
</reference>
<dbReference type="EC" id="3.5.1.1" evidence="3"/>
<feature type="domain" description="Asparaginase/glutaminase C-terminal" evidence="16">
    <location>
        <begin position="246"/>
        <end position="356"/>
    </location>
</feature>
<evidence type="ECO:0000259" key="16">
    <source>
        <dbReference type="Pfam" id="PF17763"/>
    </source>
</evidence>
<dbReference type="InterPro" id="IPR006034">
    <property type="entry name" value="Asparaginase/glutaminase-like"/>
</dbReference>
<keyword evidence="6 17" id="KW-0378">Hydrolase</keyword>
<evidence type="ECO:0000256" key="9">
    <source>
        <dbReference type="PIRSR" id="PIRSR001220-1"/>
    </source>
</evidence>
<evidence type="ECO:0000259" key="15">
    <source>
        <dbReference type="Pfam" id="PF00710"/>
    </source>
</evidence>
<accession>A0A2X1Q6S3</accession>
<dbReference type="InterPro" id="IPR027474">
    <property type="entry name" value="L-asparaginase_N"/>
</dbReference>
<dbReference type="Pfam" id="PF17763">
    <property type="entry name" value="Asparaginase_C"/>
    <property type="match status" value="1"/>
</dbReference>
<protein>
    <recommendedName>
        <fullName evidence="3">asparaginase</fullName>
        <ecNumber evidence="3">3.5.1.1</ecNumber>
    </recommendedName>
</protein>
<dbReference type="InterPro" id="IPR027473">
    <property type="entry name" value="L-asparaginase_C"/>
</dbReference>
<evidence type="ECO:0000256" key="10">
    <source>
        <dbReference type="PIRSR" id="PIRSR001220-2"/>
    </source>
</evidence>
<evidence type="ECO:0000313" key="17">
    <source>
        <dbReference type="EMBL" id="SPX17365.1"/>
    </source>
</evidence>
<dbReference type="PROSITE" id="PS00917">
    <property type="entry name" value="ASN_GLN_ASE_2"/>
    <property type="match status" value="1"/>
</dbReference>
<proteinExistence type="inferred from homology"/>
<dbReference type="Pfam" id="PF00710">
    <property type="entry name" value="Asparaginase"/>
    <property type="match status" value="1"/>
</dbReference>
<dbReference type="InterPro" id="IPR036152">
    <property type="entry name" value="Asp/glu_Ase-like_sf"/>
</dbReference>
<evidence type="ECO:0000256" key="5">
    <source>
        <dbReference type="ARBA" id="ARBA00022764"/>
    </source>
</evidence>
<feature type="active site" evidence="11">
    <location>
        <position position="45"/>
    </location>
</feature>
<evidence type="ECO:0000256" key="8">
    <source>
        <dbReference type="ARBA" id="ARBA00049366"/>
    </source>
</evidence>
<dbReference type="PANTHER" id="PTHR11707">
    <property type="entry name" value="L-ASPARAGINASE"/>
    <property type="match status" value="1"/>
</dbReference>
<evidence type="ECO:0000256" key="11">
    <source>
        <dbReference type="PROSITE-ProRule" id="PRU10099"/>
    </source>
</evidence>
<dbReference type="EMBL" id="UASD01000009">
    <property type="protein sequence ID" value="SPX17365.1"/>
    <property type="molecule type" value="Genomic_DNA"/>
</dbReference>
<feature type="active site" evidence="12">
    <location>
        <position position="122"/>
    </location>
</feature>
<feature type="domain" description="L-asparaginase N-terminal" evidence="15">
    <location>
        <begin position="36"/>
        <end position="227"/>
    </location>
</feature>
<dbReference type="GO" id="GO:0006528">
    <property type="term" value="P:asparagine metabolic process"/>
    <property type="evidence" value="ECO:0007669"/>
    <property type="project" value="InterPro"/>
</dbReference>
<evidence type="ECO:0000256" key="2">
    <source>
        <dbReference type="ARBA" id="ARBA00010518"/>
    </source>
</evidence>
<dbReference type="InterPro" id="IPR004550">
    <property type="entry name" value="AsnASE_II"/>
</dbReference>
<dbReference type="SMART" id="SM00870">
    <property type="entry name" value="Asparaginase"/>
    <property type="match status" value="1"/>
</dbReference>
<evidence type="ECO:0000256" key="3">
    <source>
        <dbReference type="ARBA" id="ARBA00012920"/>
    </source>
</evidence>
<dbReference type="InterPro" id="IPR027475">
    <property type="entry name" value="Asparaginase/glutaminase_AS2"/>
</dbReference>
<evidence type="ECO:0000256" key="14">
    <source>
        <dbReference type="SAM" id="SignalP"/>
    </source>
</evidence>
<dbReference type="GO" id="GO:0004067">
    <property type="term" value="F:asparaginase activity"/>
    <property type="evidence" value="ECO:0007669"/>
    <property type="project" value="UniProtKB-UniRule"/>
</dbReference>
<evidence type="ECO:0000256" key="7">
    <source>
        <dbReference type="ARBA" id="ARBA00023157"/>
    </source>
</evidence>
<evidence type="ECO:0000256" key="13">
    <source>
        <dbReference type="RuleBase" id="RU004456"/>
    </source>
</evidence>
<dbReference type="PRINTS" id="PR00139">
    <property type="entry name" value="ASNGLNASE"/>
</dbReference>
<dbReference type="Gene3D" id="3.40.50.40">
    <property type="match status" value="1"/>
</dbReference>
<feature type="chain" id="PRO_5015861830" description="asparaginase" evidence="14">
    <location>
        <begin position="34"/>
        <end position="359"/>
    </location>
</feature>
<dbReference type="InterPro" id="IPR037152">
    <property type="entry name" value="L-asparaginase_N_sf"/>
</dbReference>
<comment type="similarity">
    <text evidence="2 13">Belongs to the asparaginase 1 family.</text>
</comment>
<comment type="subcellular location">
    <subcellularLocation>
        <location evidence="1">Periplasm</location>
    </subcellularLocation>
</comment>
<dbReference type="FunFam" id="3.40.50.40:FF:000002">
    <property type="entry name" value="L-asparaginase 2"/>
    <property type="match status" value="1"/>
</dbReference>
<evidence type="ECO:0000256" key="12">
    <source>
        <dbReference type="PROSITE-ProRule" id="PRU10100"/>
    </source>
</evidence>
<dbReference type="GO" id="GO:0042597">
    <property type="term" value="C:periplasmic space"/>
    <property type="evidence" value="ECO:0007669"/>
    <property type="project" value="UniProtKB-SubCell"/>
</dbReference>
<dbReference type="PANTHER" id="PTHR11707:SF28">
    <property type="entry name" value="60 KDA LYSOPHOSPHOLIPASE"/>
    <property type="match status" value="1"/>
</dbReference>